<sequence>MAVPPGESNMKIFSNPDKFVNEGFPPTPNILISIRLLKPCKLIKLLFSPISKSPSSLVNLVNPVISKRLSFS</sequence>
<dbReference type="AlphaFoldDB" id="A0A8J3BH06"/>
<evidence type="ECO:0000313" key="2">
    <source>
        <dbReference type="Proteomes" id="UP000612329"/>
    </source>
</evidence>
<proteinExistence type="predicted"/>
<reference evidence="1" key="2">
    <citation type="submission" date="2020-09" db="EMBL/GenBank/DDBJ databases">
        <authorList>
            <person name="Sun Q."/>
            <person name="Ohkuma M."/>
        </authorList>
    </citation>
    <scope>NUCLEOTIDE SEQUENCE</scope>
    <source>
        <strain evidence="1">JCM 12862</strain>
    </source>
</reference>
<gene>
    <name evidence="1" type="ORF">GCM10007962_04840</name>
</gene>
<dbReference type="Proteomes" id="UP000612329">
    <property type="component" value="Unassembled WGS sequence"/>
</dbReference>
<name>A0A8J3BH06_9FLAO</name>
<keyword evidence="2" id="KW-1185">Reference proteome</keyword>
<dbReference type="EMBL" id="BMNR01000001">
    <property type="protein sequence ID" value="GGK13597.1"/>
    <property type="molecule type" value="Genomic_DNA"/>
</dbReference>
<accession>A0A8J3BH06</accession>
<reference evidence="1" key="1">
    <citation type="journal article" date="2014" name="Int. J. Syst. Evol. Microbiol.">
        <title>Complete genome sequence of Corynebacterium casei LMG S-19264T (=DSM 44701T), isolated from a smear-ripened cheese.</title>
        <authorList>
            <consortium name="US DOE Joint Genome Institute (JGI-PGF)"/>
            <person name="Walter F."/>
            <person name="Albersmeier A."/>
            <person name="Kalinowski J."/>
            <person name="Ruckert C."/>
        </authorList>
    </citation>
    <scope>NUCLEOTIDE SEQUENCE</scope>
    <source>
        <strain evidence="1">JCM 12862</strain>
    </source>
</reference>
<organism evidence="1 2">
    <name type="scientific">Yeosuana aromativorans</name>
    <dbReference type="NCBI Taxonomy" id="288019"/>
    <lineage>
        <taxon>Bacteria</taxon>
        <taxon>Pseudomonadati</taxon>
        <taxon>Bacteroidota</taxon>
        <taxon>Flavobacteriia</taxon>
        <taxon>Flavobacteriales</taxon>
        <taxon>Flavobacteriaceae</taxon>
        <taxon>Yeosuana</taxon>
    </lineage>
</organism>
<evidence type="ECO:0000313" key="1">
    <source>
        <dbReference type="EMBL" id="GGK13597.1"/>
    </source>
</evidence>
<protein>
    <submittedName>
        <fullName evidence="1">Uncharacterized protein</fullName>
    </submittedName>
</protein>
<comment type="caution">
    <text evidence="1">The sequence shown here is derived from an EMBL/GenBank/DDBJ whole genome shotgun (WGS) entry which is preliminary data.</text>
</comment>